<dbReference type="SUPFAM" id="SSF81698">
    <property type="entry name" value="FF domain"/>
    <property type="match status" value="3"/>
</dbReference>
<keyword evidence="3" id="KW-0732">Signal</keyword>
<dbReference type="InterPro" id="IPR002713">
    <property type="entry name" value="FF_domain"/>
</dbReference>
<reference evidence="5 6" key="1">
    <citation type="submission" date="2019-01" db="EMBL/GenBank/DDBJ databases">
        <title>Sequencing of cultivated peanut Arachis hypogaea provides insights into genome evolution and oil improvement.</title>
        <authorList>
            <person name="Chen X."/>
        </authorList>
    </citation>
    <scope>NUCLEOTIDE SEQUENCE [LARGE SCALE GENOMIC DNA]</scope>
    <source>
        <strain evidence="6">cv. Fuhuasheng</strain>
        <tissue evidence="5">Leaves</tissue>
    </source>
</reference>
<proteinExistence type="predicted"/>
<organism evidence="5 6">
    <name type="scientific">Arachis hypogaea</name>
    <name type="common">Peanut</name>
    <dbReference type="NCBI Taxonomy" id="3818"/>
    <lineage>
        <taxon>Eukaryota</taxon>
        <taxon>Viridiplantae</taxon>
        <taxon>Streptophyta</taxon>
        <taxon>Embryophyta</taxon>
        <taxon>Tracheophyta</taxon>
        <taxon>Spermatophyta</taxon>
        <taxon>Magnoliopsida</taxon>
        <taxon>eudicotyledons</taxon>
        <taxon>Gunneridae</taxon>
        <taxon>Pentapetalae</taxon>
        <taxon>rosids</taxon>
        <taxon>fabids</taxon>
        <taxon>Fabales</taxon>
        <taxon>Fabaceae</taxon>
        <taxon>Papilionoideae</taxon>
        <taxon>50 kb inversion clade</taxon>
        <taxon>dalbergioids sensu lato</taxon>
        <taxon>Dalbergieae</taxon>
        <taxon>Pterocarpus clade</taxon>
        <taxon>Arachis</taxon>
    </lineage>
</organism>
<dbReference type="InterPro" id="IPR036517">
    <property type="entry name" value="FF_domain_sf"/>
</dbReference>
<evidence type="ECO:0000313" key="5">
    <source>
        <dbReference type="EMBL" id="RYR26618.1"/>
    </source>
</evidence>
<dbReference type="FunFam" id="1.10.10.440:FF:000030">
    <property type="entry name" value="Pre-mRNA-processing protein 40C"/>
    <property type="match status" value="1"/>
</dbReference>
<comment type="caution">
    <text evidence="5">The sequence shown here is derived from an EMBL/GenBank/DDBJ whole genome shotgun (WGS) entry which is preliminary data.</text>
</comment>
<evidence type="ECO:0000256" key="2">
    <source>
        <dbReference type="SAM" id="MobiDB-lite"/>
    </source>
</evidence>
<feature type="signal peptide" evidence="3">
    <location>
        <begin position="1"/>
        <end position="18"/>
    </location>
</feature>
<dbReference type="Pfam" id="PF01846">
    <property type="entry name" value="FF"/>
    <property type="match status" value="3"/>
</dbReference>
<dbReference type="PANTHER" id="PTHR15377:SF3">
    <property type="entry name" value="WW DOMAIN-CONTAINING PROTEIN"/>
    <property type="match status" value="1"/>
</dbReference>
<dbReference type="InterPro" id="IPR045148">
    <property type="entry name" value="TCRG1-like"/>
</dbReference>
<evidence type="ECO:0000259" key="4">
    <source>
        <dbReference type="PROSITE" id="PS51676"/>
    </source>
</evidence>
<feature type="compositionally biased region" description="Basic and acidic residues" evidence="2">
    <location>
        <begin position="248"/>
        <end position="288"/>
    </location>
</feature>
<feature type="region of interest" description="Disordered" evidence="2">
    <location>
        <begin position="170"/>
        <end position="189"/>
    </location>
</feature>
<dbReference type="GO" id="GO:0003712">
    <property type="term" value="F:transcription coregulator activity"/>
    <property type="evidence" value="ECO:0007669"/>
    <property type="project" value="TreeGrafter"/>
</dbReference>
<sequence>MVNGFFMLIWSHRMLVDGGSFLCFRVLPLKKAAEQKAQASRIAAATCFKSMLKERGDISINSRWSRVKESLRDDPRYKSVRHEDRELLFNEYISELKATEHAAERENKAKREEQDKLRERERELRKRKEREEQEMERVRVKIRRKEAITSFQALLVETIKDPLASWTESKHKLEKDPQGRATNPDLDPADTEKLFREHIKMLQERCAHDFRTLLAEVLTLEAASHEGEDGKTVLNSWSTAKRLLKSDPRYNKVPRKDREPLWRRYAEDVQRRQKSSQEEKNADTKGRNTLESIKLALEAGRSHERR</sequence>
<dbReference type="FunFam" id="1.10.10.440:FF:000028">
    <property type="entry name" value="Pre-mRNA-processing protein 40C"/>
    <property type="match status" value="1"/>
</dbReference>
<feature type="region of interest" description="Disordered" evidence="2">
    <location>
        <begin position="248"/>
        <end position="306"/>
    </location>
</feature>
<dbReference type="AlphaFoldDB" id="A0A445AJR3"/>
<evidence type="ECO:0000256" key="3">
    <source>
        <dbReference type="SAM" id="SignalP"/>
    </source>
</evidence>
<feature type="domain" description="FF" evidence="4">
    <location>
        <begin position="41"/>
        <end position="95"/>
    </location>
</feature>
<dbReference type="PANTHER" id="PTHR15377">
    <property type="entry name" value="TRANSCRIPTION ELONGATION REGULATOR 1"/>
    <property type="match status" value="1"/>
</dbReference>
<dbReference type="FunFam" id="1.10.10.440:FF:000020">
    <property type="entry name" value="Pre-mRNA-processing protein 40C"/>
    <property type="match status" value="1"/>
</dbReference>
<keyword evidence="6" id="KW-1185">Reference proteome</keyword>
<protein>
    <recommendedName>
        <fullName evidence="4">FF domain-containing protein</fullName>
    </recommendedName>
</protein>
<evidence type="ECO:0000256" key="1">
    <source>
        <dbReference type="ARBA" id="ARBA00022737"/>
    </source>
</evidence>
<dbReference type="EMBL" id="SDMP01000012">
    <property type="protein sequence ID" value="RYR26618.1"/>
    <property type="molecule type" value="Genomic_DNA"/>
</dbReference>
<dbReference type="GO" id="GO:0070063">
    <property type="term" value="F:RNA polymerase binding"/>
    <property type="evidence" value="ECO:0007669"/>
    <property type="project" value="InterPro"/>
</dbReference>
<dbReference type="GO" id="GO:0005634">
    <property type="term" value="C:nucleus"/>
    <property type="evidence" value="ECO:0007669"/>
    <property type="project" value="TreeGrafter"/>
</dbReference>
<gene>
    <name evidence="5" type="ORF">Ahy_B02g060886</name>
</gene>
<dbReference type="PROSITE" id="PS51676">
    <property type="entry name" value="FF"/>
    <property type="match status" value="2"/>
</dbReference>
<dbReference type="Gene3D" id="1.10.10.440">
    <property type="entry name" value="FF domain"/>
    <property type="match status" value="3"/>
</dbReference>
<feature type="region of interest" description="Disordered" evidence="2">
    <location>
        <begin position="100"/>
        <end position="133"/>
    </location>
</feature>
<evidence type="ECO:0000313" key="6">
    <source>
        <dbReference type="Proteomes" id="UP000289738"/>
    </source>
</evidence>
<feature type="domain" description="FF" evidence="4">
    <location>
        <begin position="144"/>
        <end position="201"/>
    </location>
</feature>
<dbReference type="Proteomes" id="UP000289738">
    <property type="component" value="Chromosome B02"/>
</dbReference>
<accession>A0A445AJR3</accession>
<dbReference type="SMART" id="SM00441">
    <property type="entry name" value="FF"/>
    <property type="match status" value="2"/>
</dbReference>
<keyword evidence="1" id="KW-0677">Repeat</keyword>
<name>A0A445AJR3_ARAHY</name>
<feature type="chain" id="PRO_5019214237" description="FF domain-containing protein" evidence="3">
    <location>
        <begin position="19"/>
        <end position="306"/>
    </location>
</feature>